<keyword evidence="1" id="KW-0614">Plasmid</keyword>
<evidence type="ECO:0000313" key="2">
    <source>
        <dbReference type="Proteomes" id="UP000001739"/>
    </source>
</evidence>
<gene>
    <name evidence="1" type="ordered locus">Bphyt_7269</name>
</gene>
<dbReference type="HOGENOM" id="CLU_2987837_0_0_4"/>
<geneLocation type="plasmid" evidence="1 2">
    <name>pBPHYT01</name>
</geneLocation>
<evidence type="ECO:0000313" key="1">
    <source>
        <dbReference type="EMBL" id="ACD21554.1"/>
    </source>
</evidence>
<dbReference type="Proteomes" id="UP000001739">
    <property type="component" value="Plasmid pBPHYT01"/>
</dbReference>
<reference evidence="1 2" key="1">
    <citation type="journal article" date="2011" name="J. Bacteriol.">
        <title>Complete genome sequence of the plant growth-promoting endophyte Burkholderia phytofirmans strain PsJN.</title>
        <authorList>
            <person name="Weilharter A."/>
            <person name="Mitter B."/>
            <person name="Shin M.V."/>
            <person name="Chain P.S."/>
            <person name="Nowak J."/>
            <person name="Sessitsch A."/>
        </authorList>
    </citation>
    <scope>NUCLEOTIDE SEQUENCE [LARGE SCALE GENOMIC DNA]</scope>
    <source>
        <strain evidence="2">DSM 17436 / LMG 22146 / PsJN</strain>
        <plasmid evidence="1 2">pBPHYT01</plasmid>
    </source>
</reference>
<proteinExistence type="predicted"/>
<dbReference type="EMBL" id="CP001054">
    <property type="protein sequence ID" value="ACD21554.1"/>
    <property type="molecule type" value="Genomic_DNA"/>
</dbReference>
<dbReference type="AlphaFoldDB" id="B2TH05"/>
<accession>B2TH05</accession>
<dbReference type="KEGG" id="bpy:Bphyt_7269"/>
<protein>
    <submittedName>
        <fullName evidence="1">Uncharacterized protein</fullName>
    </submittedName>
</protein>
<sequence length="57" mass="6583">MDPLLRKREVAMFTYSIRYRDVFGRWSIGFALAASQFDAEAIAICRYGTFHSVSRFG</sequence>
<organism evidence="1 2">
    <name type="scientific">Paraburkholderia phytofirmans (strain DSM 17436 / LMG 22146 / PsJN)</name>
    <name type="common">Burkholderia phytofirmans</name>
    <dbReference type="NCBI Taxonomy" id="398527"/>
    <lineage>
        <taxon>Bacteria</taxon>
        <taxon>Pseudomonadati</taxon>
        <taxon>Pseudomonadota</taxon>
        <taxon>Betaproteobacteria</taxon>
        <taxon>Burkholderiales</taxon>
        <taxon>Burkholderiaceae</taxon>
        <taxon>Paraburkholderia</taxon>
    </lineage>
</organism>
<name>B2TH05_PARPJ</name>